<dbReference type="InterPro" id="IPR038078">
    <property type="entry name" value="PhoU-like_sf"/>
</dbReference>
<dbReference type="InterPro" id="IPR026022">
    <property type="entry name" value="PhoU_dom"/>
</dbReference>
<evidence type="ECO:0000313" key="9">
    <source>
        <dbReference type="Proteomes" id="UP001320148"/>
    </source>
</evidence>
<protein>
    <submittedName>
        <fullName evidence="8">Na/Pi cotransporter</fullName>
    </submittedName>
</protein>
<evidence type="ECO:0000256" key="6">
    <source>
        <dbReference type="SAM" id="Phobius"/>
    </source>
</evidence>
<sequence length="551" mass="60342">MESVNWLALIYGLVGGLGLFLYGMKMMSEGLQKSAGSSLRNILEKLTTNRVVGTFVGVVVTTIIQSSSATTVMVVGFVNAGLMNLVQALSIVLGANVGTTVTAQLIAFKIGKLALPAIGIGVFMRMFAGNKKYHYWGEVLIGFGLLFLGLQIMKEGFVPLRHSVLFREAFVSFSHNPILAVVAGAVLTMIVQSSSATIGITVALATTGLIDYYAACALVLGENIGTTITANLAAIGTNPTARRAAFGHFLINALGVCYMLVFLKYFTQAVDVMTPGDPNFINADGNQPYIARHIANLHTGFNIVNLFIFMPVLHILARICEKIIPDKGNGRDDALVFLDDCLIETPDFAVSQARKEVSRMSALSLEMLKLSRDAFFTRDQKVIEKVHELEDTVDLLEKDISTFLVRLNQEQISANTSRELNSLLHVLHDLEKIGDYAENIVNYTDKLIESGIRFTGEAMQEMEEIFEVAIRFTENVMAAYNAGGLPKEIDTEDENTIDKMRKRFKKNHLDRLQNGACSVETGILFVDILNNLEKAGDQAFNIAQVVMGEDS</sequence>
<feature type="transmembrane region" description="Helical" evidence="6">
    <location>
        <begin position="299"/>
        <end position="317"/>
    </location>
</feature>
<accession>A0ABM7PP16</accession>
<keyword evidence="3 6" id="KW-0812">Transmembrane</keyword>
<feature type="transmembrane region" description="Helical" evidence="6">
    <location>
        <begin position="51"/>
        <end position="78"/>
    </location>
</feature>
<evidence type="ECO:0000256" key="4">
    <source>
        <dbReference type="ARBA" id="ARBA00022989"/>
    </source>
</evidence>
<dbReference type="InterPro" id="IPR003841">
    <property type="entry name" value="Na/Pi_transpt"/>
</dbReference>
<organism evidence="8 9">
    <name type="scientific">Desulfoluna limicola</name>
    <dbReference type="NCBI Taxonomy" id="2810562"/>
    <lineage>
        <taxon>Bacteria</taxon>
        <taxon>Pseudomonadati</taxon>
        <taxon>Thermodesulfobacteriota</taxon>
        <taxon>Desulfobacteria</taxon>
        <taxon>Desulfobacterales</taxon>
        <taxon>Desulfolunaceae</taxon>
        <taxon>Desulfoluna</taxon>
    </lineage>
</organism>
<reference evidence="8 9" key="1">
    <citation type="submission" date="2021-02" db="EMBL/GenBank/DDBJ databases">
        <title>Complete genome of Desulfoluna sp. strain ASN36.</title>
        <authorList>
            <person name="Takahashi A."/>
            <person name="Kojima H."/>
            <person name="Fukui M."/>
        </authorList>
    </citation>
    <scope>NUCLEOTIDE SEQUENCE [LARGE SCALE GENOMIC DNA]</scope>
    <source>
        <strain evidence="8 9">ASN36</strain>
    </source>
</reference>
<keyword evidence="2" id="KW-1003">Cell membrane</keyword>
<dbReference type="NCBIfam" id="NF037997">
    <property type="entry name" value="Na_Pi_symport"/>
    <property type="match status" value="1"/>
</dbReference>
<dbReference type="Gene3D" id="1.20.58.220">
    <property type="entry name" value="Phosphate transport system protein phou homolog 2, domain 2"/>
    <property type="match status" value="1"/>
</dbReference>
<keyword evidence="4 6" id="KW-1133">Transmembrane helix</keyword>
<dbReference type="InterPro" id="IPR004633">
    <property type="entry name" value="NaPi_cotrn-rel/YqeW-like"/>
</dbReference>
<evidence type="ECO:0000256" key="2">
    <source>
        <dbReference type="ARBA" id="ARBA00022475"/>
    </source>
</evidence>
<feature type="domain" description="PhoU" evidence="7">
    <location>
        <begin position="468"/>
        <end position="546"/>
    </location>
</feature>
<dbReference type="PANTHER" id="PTHR10010">
    <property type="entry name" value="SOLUTE CARRIER FAMILY 34 SODIUM PHOSPHATE , MEMBER 2-RELATED"/>
    <property type="match status" value="1"/>
</dbReference>
<evidence type="ECO:0000256" key="3">
    <source>
        <dbReference type="ARBA" id="ARBA00022692"/>
    </source>
</evidence>
<dbReference type="NCBIfam" id="TIGR00704">
    <property type="entry name" value="NaPi_cotrn_rel"/>
    <property type="match status" value="1"/>
</dbReference>
<proteinExistence type="predicted"/>
<evidence type="ECO:0000259" key="7">
    <source>
        <dbReference type="Pfam" id="PF01895"/>
    </source>
</evidence>
<keyword evidence="9" id="KW-1185">Reference proteome</keyword>
<feature type="transmembrane region" description="Helical" evidence="6">
    <location>
        <begin position="135"/>
        <end position="157"/>
    </location>
</feature>
<dbReference type="Pfam" id="PF01895">
    <property type="entry name" value="PhoU"/>
    <property type="match status" value="2"/>
</dbReference>
<dbReference type="SUPFAM" id="SSF109755">
    <property type="entry name" value="PhoU-like"/>
    <property type="match status" value="1"/>
</dbReference>
<gene>
    <name evidence="8" type="ORF">DSLASN_46820</name>
</gene>
<evidence type="ECO:0000256" key="1">
    <source>
        <dbReference type="ARBA" id="ARBA00004651"/>
    </source>
</evidence>
<evidence type="ECO:0000313" key="8">
    <source>
        <dbReference type="EMBL" id="BCS99050.1"/>
    </source>
</evidence>
<feature type="transmembrane region" description="Helical" evidence="6">
    <location>
        <begin position="246"/>
        <end position="266"/>
    </location>
</feature>
<feature type="transmembrane region" description="Helical" evidence="6">
    <location>
        <begin position="178"/>
        <end position="206"/>
    </location>
</feature>
<dbReference type="Proteomes" id="UP001320148">
    <property type="component" value="Chromosome"/>
</dbReference>
<feature type="transmembrane region" description="Helical" evidence="6">
    <location>
        <begin position="212"/>
        <end position="234"/>
    </location>
</feature>
<evidence type="ECO:0000256" key="5">
    <source>
        <dbReference type="ARBA" id="ARBA00023136"/>
    </source>
</evidence>
<feature type="transmembrane region" description="Helical" evidence="6">
    <location>
        <begin position="6"/>
        <end position="24"/>
    </location>
</feature>
<dbReference type="Pfam" id="PF02690">
    <property type="entry name" value="Na_Pi_cotrans"/>
    <property type="match status" value="2"/>
</dbReference>
<comment type="subcellular location">
    <subcellularLocation>
        <location evidence="1">Cell membrane</location>
        <topology evidence="1">Multi-pass membrane protein</topology>
    </subcellularLocation>
</comment>
<dbReference type="PANTHER" id="PTHR10010:SF46">
    <property type="entry name" value="SODIUM-DEPENDENT PHOSPHATE TRANSPORT PROTEIN 2B"/>
    <property type="match status" value="1"/>
</dbReference>
<name>A0ABM7PP16_9BACT</name>
<dbReference type="EMBL" id="AP024488">
    <property type="protein sequence ID" value="BCS99050.1"/>
    <property type="molecule type" value="Genomic_DNA"/>
</dbReference>
<dbReference type="RefSeq" id="WP_236890405.1">
    <property type="nucleotide sequence ID" value="NZ_AP024488.1"/>
</dbReference>
<feature type="domain" description="PhoU" evidence="7">
    <location>
        <begin position="357"/>
        <end position="443"/>
    </location>
</feature>
<keyword evidence="5 6" id="KW-0472">Membrane</keyword>